<gene>
    <name evidence="2" type="ORF">SAMN05216388_102155</name>
</gene>
<keyword evidence="3" id="KW-1185">Reference proteome</keyword>
<sequence length="63" mass="6663">MEFDLAKTLALFAALIVVGVGALLVAPMMGTRTVLMMVLPSMAVFGGICLFLGVKHGEYRAGY</sequence>
<dbReference type="OrthoDB" id="214577at2157"/>
<evidence type="ECO:0000313" key="2">
    <source>
        <dbReference type="EMBL" id="SEO86781.1"/>
    </source>
</evidence>
<keyword evidence="1" id="KW-1133">Transmembrane helix</keyword>
<dbReference type="EMBL" id="FOCX01000021">
    <property type="protein sequence ID" value="SEO86781.1"/>
    <property type="molecule type" value="Genomic_DNA"/>
</dbReference>
<reference evidence="3" key="1">
    <citation type="submission" date="2016-10" db="EMBL/GenBank/DDBJ databases">
        <authorList>
            <person name="Varghese N."/>
            <person name="Submissions S."/>
        </authorList>
    </citation>
    <scope>NUCLEOTIDE SEQUENCE [LARGE SCALE GENOMIC DNA]</scope>
    <source>
        <strain evidence="3">IBRC-M 10043</strain>
    </source>
</reference>
<protein>
    <submittedName>
        <fullName evidence="2">Uncharacterized protein</fullName>
    </submittedName>
</protein>
<feature type="transmembrane region" description="Helical" evidence="1">
    <location>
        <begin position="34"/>
        <end position="54"/>
    </location>
</feature>
<name>A0A1H8T799_9EURY</name>
<dbReference type="AlphaFoldDB" id="A0A1H8T799"/>
<accession>A0A1H8T799</accession>
<feature type="transmembrane region" description="Helical" evidence="1">
    <location>
        <begin position="9"/>
        <end position="28"/>
    </location>
</feature>
<organism evidence="2 3">
    <name type="scientific">Halorientalis persicus</name>
    <dbReference type="NCBI Taxonomy" id="1367881"/>
    <lineage>
        <taxon>Archaea</taxon>
        <taxon>Methanobacteriati</taxon>
        <taxon>Methanobacteriota</taxon>
        <taxon>Stenosarchaea group</taxon>
        <taxon>Halobacteria</taxon>
        <taxon>Halobacteriales</taxon>
        <taxon>Haloarculaceae</taxon>
        <taxon>Halorientalis</taxon>
    </lineage>
</organism>
<dbReference type="InterPro" id="IPR055757">
    <property type="entry name" value="DUF7333"/>
</dbReference>
<dbReference type="RefSeq" id="WP_092662761.1">
    <property type="nucleotide sequence ID" value="NZ_FOCX01000021.1"/>
</dbReference>
<dbReference type="Pfam" id="PF24020">
    <property type="entry name" value="DUF7333"/>
    <property type="match status" value="1"/>
</dbReference>
<evidence type="ECO:0000256" key="1">
    <source>
        <dbReference type="SAM" id="Phobius"/>
    </source>
</evidence>
<evidence type="ECO:0000313" key="3">
    <source>
        <dbReference type="Proteomes" id="UP000198775"/>
    </source>
</evidence>
<proteinExistence type="predicted"/>
<dbReference type="Proteomes" id="UP000198775">
    <property type="component" value="Unassembled WGS sequence"/>
</dbReference>
<keyword evidence="1" id="KW-0472">Membrane</keyword>
<keyword evidence="1" id="KW-0812">Transmembrane</keyword>